<feature type="domain" description="RNase H type-1" evidence="1">
    <location>
        <begin position="33"/>
        <end position="123"/>
    </location>
</feature>
<evidence type="ECO:0000313" key="2">
    <source>
        <dbReference type="EMBL" id="WOL14099.1"/>
    </source>
</evidence>
<dbReference type="SUPFAM" id="SSF53098">
    <property type="entry name" value="Ribonuclease H-like"/>
    <property type="match status" value="1"/>
</dbReference>
<reference evidence="2 3" key="1">
    <citation type="submission" date="2023-10" db="EMBL/GenBank/DDBJ databases">
        <title>Chromosome-scale genome assembly provides insights into flower coloration mechanisms of Canna indica.</title>
        <authorList>
            <person name="Li C."/>
        </authorList>
    </citation>
    <scope>NUCLEOTIDE SEQUENCE [LARGE SCALE GENOMIC DNA]</scope>
    <source>
        <tissue evidence="2">Flower</tissue>
    </source>
</reference>
<organism evidence="2 3">
    <name type="scientific">Canna indica</name>
    <name type="common">Indian-shot</name>
    <dbReference type="NCBI Taxonomy" id="4628"/>
    <lineage>
        <taxon>Eukaryota</taxon>
        <taxon>Viridiplantae</taxon>
        <taxon>Streptophyta</taxon>
        <taxon>Embryophyta</taxon>
        <taxon>Tracheophyta</taxon>
        <taxon>Spermatophyta</taxon>
        <taxon>Magnoliopsida</taxon>
        <taxon>Liliopsida</taxon>
        <taxon>Zingiberales</taxon>
        <taxon>Cannaceae</taxon>
        <taxon>Canna</taxon>
    </lineage>
</organism>
<dbReference type="Gene3D" id="3.30.420.10">
    <property type="entry name" value="Ribonuclease H-like superfamily/Ribonuclease H"/>
    <property type="match status" value="1"/>
</dbReference>
<dbReference type="Pfam" id="PF13456">
    <property type="entry name" value="RVT_3"/>
    <property type="match status" value="1"/>
</dbReference>
<dbReference type="InterPro" id="IPR053151">
    <property type="entry name" value="RNase_H-like"/>
</dbReference>
<dbReference type="EMBL" id="CP136896">
    <property type="protein sequence ID" value="WOL14099.1"/>
    <property type="molecule type" value="Genomic_DNA"/>
</dbReference>
<dbReference type="AlphaFoldDB" id="A0AAQ3QJZ3"/>
<evidence type="ECO:0000313" key="3">
    <source>
        <dbReference type="Proteomes" id="UP001327560"/>
    </source>
</evidence>
<dbReference type="PANTHER" id="PTHR47723:SF19">
    <property type="entry name" value="POLYNUCLEOTIDYL TRANSFERASE, RIBONUCLEASE H-LIKE SUPERFAMILY PROTEIN"/>
    <property type="match status" value="1"/>
</dbReference>
<dbReference type="PANTHER" id="PTHR47723">
    <property type="entry name" value="OS05G0353850 PROTEIN"/>
    <property type="match status" value="1"/>
</dbReference>
<dbReference type="InterPro" id="IPR002156">
    <property type="entry name" value="RNaseH_domain"/>
</dbReference>
<accession>A0AAQ3QJZ3</accession>
<proteinExistence type="predicted"/>
<gene>
    <name evidence="2" type="ORF">Cni_G22879</name>
</gene>
<dbReference type="GO" id="GO:0004523">
    <property type="term" value="F:RNA-DNA hybrid ribonuclease activity"/>
    <property type="evidence" value="ECO:0007669"/>
    <property type="project" value="InterPro"/>
</dbReference>
<dbReference type="GO" id="GO:0003676">
    <property type="term" value="F:nucleic acid binding"/>
    <property type="evidence" value="ECO:0007669"/>
    <property type="project" value="InterPro"/>
</dbReference>
<evidence type="ECO:0000259" key="1">
    <source>
        <dbReference type="Pfam" id="PF13456"/>
    </source>
</evidence>
<sequence>MVYQSSQHPTAFLSCVRLRLGNNLFDDNSAIVCNSSKAAHSPLAAEIWAAWEAVFKARDLELKGISLHSDCIQVVNIINKEQAPPWFLHGLVSDIEEISKQINCDWKHIRRELNGLAHNLAQEGFDEDLRRAPVNVIRSIDELAICHENSFNTDNNRNNSIDVDCFGSDVIHFEGINKGICAQKEYIPSQYDDEGCTTISPLLPPPTTERGVT</sequence>
<dbReference type="Proteomes" id="UP001327560">
    <property type="component" value="Chromosome 7"/>
</dbReference>
<protein>
    <recommendedName>
        <fullName evidence="1">RNase H type-1 domain-containing protein</fullName>
    </recommendedName>
</protein>
<name>A0AAQ3QJZ3_9LILI</name>
<dbReference type="InterPro" id="IPR012337">
    <property type="entry name" value="RNaseH-like_sf"/>
</dbReference>
<keyword evidence="3" id="KW-1185">Reference proteome</keyword>
<dbReference type="InterPro" id="IPR036397">
    <property type="entry name" value="RNaseH_sf"/>
</dbReference>